<evidence type="ECO:0000256" key="10">
    <source>
        <dbReference type="SAM" id="MobiDB-lite"/>
    </source>
</evidence>
<feature type="transmembrane region" description="Helical" evidence="11">
    <location>
        <begin position="297"/>
        <end position="317"/>
    </location>
</feature>
<feature type="transmembrane region" description="Helical" evidence="11">
    <location>
        <begin position="209"/>
        <end position="233"/>
    </location>
</feature>
<dbReference type="EMBL" id="KN880621">
    <property type="protein sequence ID" value="KIY64735.1"/>
    <property type="molecule type" value="Genomic_DNA"/>
</dbReference>
<protein>
    <submittedName>
        <fullName evidence="12">Aquaporin</fullName>
    </submittedName>
</protein>
<dbReference type="InterPro" id="IPR022357">
    <property type="entry name" value="MIP_CS"/>
</dbReference>
<keyword evidence="7 11" id="KW-0472">Membrane</keyword>
<proteinExistence type="inferred from homology"/>
<accession>A0A0D7B3I0</accession>
<feature type="transmembrane region" description="Helical" evidence="11">
    <location>
        <begin position="115"/>
        <end position="134"/>
    </location>
</feature>
<dbReference type="AlphaFoldDB" id="A0A0D7B3I0"/>
<evidence type="ECO:0000256" key="3">
    <source>
        <dbReference type="ARBA" id="ARBA00022448"/>
    </source>
</evidence>
<dbReference type="PANTHER" id="PTHR43829">
    <property type="entry name" value="AQUAPORIN OR AQUAGLYCEROPORIN RELATED"/>
    <property type="match status" value="1"/>
</dbReference>
<dbReference type="GO" id="GO:0015250">
    <property type="term" value="F:water channel activity"/>
    <property type="evidence" value="ECO:0007669"/>
    <property type="project" value="TreeGrafter"/>
</dbReference>
<dbReference type="OrthoDB" id="3222at2759"/>
<dbReference type="GO" id="GO:0015254">
    <property type="term" value="F:glycerol channel activity"/>
    <property type="evidence" value="ECO:0007669"/>
    <property type="project" value="TreeGrafter"/>
</dbReference>
<gene>
    <name evidence="12" type="ORF">CYLTODRAFT_492880</name>
</gene>
<evidence type="ECO:0000256" key="1">
    <source>
        <dbReference type="ARBA" id="ARBA00004141"/>
    </source>
</evidence>
<keyword evidence="4 9" id="KW-0812">Transmembrane</keyword>
<dbReference type="InterPro" id="IPR023271">
    <property type="entry name" value="Aquaporin-like"/>
</dbReference>
<evidence type="ECO:0000256" key="11">
    <source>
        <dbReference type="SAM" id="Phobius"/>
    </source>
</evidence>
<dbReference type="PROSITE" id="PS00221">
    <property type="entry name" value="MIP"/>
    <property type="match status" value="1"/>
</dbReference>
<keyword evidence="13" id="KW-1185">Reference proteome</keyword>
<dbReference type="PANTHER" id="PTHR43829:SF9">
    <property type="entry name" value="AQUAPORIN-9"/>
    <property type="match status" value="1"/>
</dbReference>
<evidence type="ECO:0000256" key="5">
    <source>
        <dbReference type="ARBA" id="ARBA00022737"/>
    </source>
</evidence>
<dbReference type="SUPFAM" id="SSF81338">
    <property type="entry name" value="Aquaporin-like"/>
    <property type="match status" value="1"/>
</dbReference>
<feature type="transmembrane region" description="Helical" evidence="11">
    <location>
        <begin position="155"/>
        <end position="177"/>
    </location>
</feature>
<evidence type="ECO:0000256" key="2">
    <source>
        <dbReference type="ARBA" id="ARBA00006175"/>
    </source>
</evidence>
<evidence type="ECO:0000256" key="7">
    <source>
        <dbReference type="ARBA" id="ARBA00023136"/>
    </source>
</evidence>
<reference evidence="12 13" key="1">
    <citation type="journal article" date="2015" name="Fungal Genet. Biol.">
        <title>Evolution of novel wood decay mechanisms in Agaricales revealed by the genome sequences of Fistulina hepatica and Cylindrobasidium torrendii.</title>
        <authorList>
            <person name="Floudas D."/>
            <person name="Held B.W."/>
            <person name="Riley R."/>
            <person name="Nagy L.G."/>
            <person name="Koehler G."/>
            <person name="Ransdell A.S."/>
            <person name="Younus H."/>
            <person name="Chow J."/>
            <person name="Chiniquy J."/>
            <person name="Lipzen A."/>
            <person name="Tritt A."/>
            <person name="Sun H."/>
            <person name="Haridas S."/>
            <person name="LaButti K."/>
            <person name="Ohm R.A."/>
            <person name="Kues U."/>
            <person name="Blanchette R.A."/>
            <person name="Grigoriev I.V."/>
            <person name="Minto R.E."/>
            <person name="Hibbett D.S."/>
        </authorList>
    </citation>
    <scope>NUCLEOTIDE SEQUENCE [LARGE SCALE GENOMIC DNA]</scope>
    <source>
        <strain evidence="12 13">FP15055 ss-10</strain>
    </source>
</reference>
<feature type="transmembrane region" description="Helical" evidence="11">
    <location>
        <begin position="73"/>
        <end position="95"/>
    </location>
</feature>
<dbReference type="Pfam" id="PF00230">
    <property type="entry name" value="MIP"/>
    <property type="match status" value="1"/>
</dbReference>
<comment type="similarity">
    <text evidence="2 9">Belongs to the MIP/aquaporin (TC 1.A.8) family.</text>
</comment>
<feature type="region of interest" description="Disordered" evidence="10">
    <location>
        <begin position="1"/>
        <end position="42"/>
    </location>
</feature>
<dbReference type="GO" id="GO:0005886">
    <property type="term" value="C:plasma membrane"/>
    <property type="evidence" value="ECO:0007669"/>
    <property type="project" value="TreeGrafter"/>
</dbReference>
<dbReference type="InterPro" id="IPR000425">
    <property type="entry name" value="MIP"/>
</dbReference>
<evidence type="ECO:0000256" key="9">
    <source>
        <dbReference type="RuleBase" id="RU000477"/>
    </source>
</evidence>
<comment type="subcellular location">
    <subcellularLocation>
        <location evidence="1">Membrane</location>
        <topology evidence="1">Multi-pass membrane protein</topology>
    </subcellularLocation>
</comment>
<evidence type="ECO:0000256" key="8">
    <source>
        <dbReference type="ARBA" id="ARBA00034651"/>
    </source>
</evidence>
<keyword evidence="3 9" id="KW-0813">Transport</keyword>
<dbReference type="Gene3D" id="1.20.1080.10">
    <property type="entry name" value="Glycerol uptake facilitator protein"/>
    <property type="match status" value="1"/>
</dbReference>
<keyword evidence="5" id="KW-0677">Repeat</keyword>
<keyword evidence="6 11" id="KW-1133">Transmembrane helix</keyword>
<evidence type="ECO:0000256" key="4">
    <source>
        <dbReference type="ARBA" id="ARBA00022692"/>
    </source>
</evidence>
<dbReference type="Proteomes" id="UP000054007">
    <property type="component" value="Unassembled WGS sequence"/>
</dbReference>
<organism evidence="12 13">
    <name type="scientific">Cylindrobasidium torrendii FP15055 ss-10</name>
    <dbReference type="NCBI Taxonomy" id="1314674"/>
    <lineage>
        <taxon>Eukaryota</taxon>
        <taxon>Fungi</taxon>
        <taxon>Dikarya</taxon>
        <taxon>Basidiomycota</taxon>
        <taxon>Agaricomycotina</taxon>
        <taxon>Agaricomycetes</taxon>
        <taxon>Agaricomycetidae</taxon>
        <taxon>Agaricales</taxon>
        <taxon>Marasmiineae</taxon>
        <taxon>Physalacriaceae</taxon>
        <taxon>Cylindrobasidium</taxon>
    </lineage>
</organism>
<dbReference type="PRINTS" id="PR00783">
    <property type="entry name" value="MINTRINSICP"/>
</dbReference>
<feature type="transmembrane region" description="Helical" evidence="11">
    <location>
        <begin position="245"/>
        <end position="269"/>
    </location>
</feature>
<name>A0A0D7B3I0_9AGAR</name>
<sequence>MASENEPLLNSSRSARRSALEGTSEQLPSPAPALPAAPVDADEATELHDPRWAEYSGRPNALTRFRYVWREELAEAFGTALIILFGAGVECQTGLHYALNKDHAYSVGDPLMARFAWAAGVAMAVWMAGGISGGHCNPSVTIALWMYRGFPLKRVPWYIGAQVFGGAMGALLVYANYCYSIALFENGSGHALTGPTATAGMFFTFPQPWLPAFSAFFSEALASGVLIAMVFALSDRKNLPPPPGTMAVALFIVLLGIGSSLGVNTGYAINGARDSGPRIALWLVGYGNEVWTHNSWWWAWGPWAGAIIGGIAGGFAYDTCIYTGRDSFLNRPVGGRSNTKIDDNV</sequence>
<evidence type="ECO:0000256" key="6">
    <source>
        <dbReference type="ARBA" id="ARBA00022989"/>
    </source>
</evidence>
<comment type="catalytic activity">
    <reaction evidence="8">
        <text>H2O(in) = H2O(out)</text>
        <dbReference type="Rhea" id="RHEA:29667"/>
        <dbReference type="ChEBI" id="CHEBI:15377"/>
    </reaction>
</comment>
<evidence type="ECO:0000313" key="13">
    <source>
        <dbReference type="Proteomes" id="UP000054007"/>
    </source>
</evidence>
<dbReference type="NCBIfam" id="TIGR00861">
    <property type="entry name" value="MIP"/>
    <property type="match status" value="1"/>
</dbReference>
<dbReference type="STRING" id="1314674.A0A0D7B3I0"/>
<evidence type="ECO:0000313" key="12">
    <source>
        <dbReference type="EMBL" id="KIY64735.1"/>
    </source>
</evidence>
<dbReference type="InterPro" id="IPR050363">
    <property type="entry name" value="MIP/Aquaporin"/>
</dbReference>